<comment type="subcellular location">
    <subcellularLocation>
        <location evidence="1">Cell membrane</location>
        <topology evidence="1">Multi-pass membrane protein</topology>
    </subcellularLocation>
</comment>
<dbReference type="InterPro" id="IPR023298">
    <property type="entry name" value="ATPase_P-typ_TM_dom_sf"/>
</dbReference>
<feature type="transmembrane region" description="Helical" evidence="15">
    <location>
        <begin position="592"/>
        <end position="608"/>
    </location>
</feature>
<dbReference type="NCBIfam" id="TIGR01494">
    <property type="entry name" value="ATPase_P-type"/>
    <property type="match status" value="2"/>
</dbReference>
<dbReference type="EC" id="7.2.2.12" evidence="13"/>
<dbReference type="PRINTS" id="PR00119">
    <property type="entry name" value="CATATPASE"/>
</dbReference>
<keyword evidence="4 15" id="KW-1003">Cell membrane</keyword>
<keyword evidence="18" id="KW-1185">Reference proteome</keyword>
<organism evidence="17 18">
    <name type="scientific">Vreelandella subglaciescola</name>
    <dbReference type="NCBI Taxonomy" id="29571"/>
    <lineage>
        <taxon>Bacteria</taxon>
        <taxon>Pseudomonadati</taxon>
        <taxon>Pseudomonadota</taxon>
        <taxon>Gammaproteobacteria</taxon>
        <taxon>Oceanospirillales</taxon>
        <taxon>Halomonadaceae</taxon>
        <taxon>Vreelandella</taxon>
    </lineage>
</organism>
<feature type="transmembrane region" description="Helical" evidence="15">
    <location>
        <begin position="46"/>
        <end position="68"/>
    </location>
</feature>
<keyword evidence="11" id="KW-0406">Ion transport</keyword>
<dbReference type="PROSITE" id="PS00154">
    <property type="entry name" value="ATPASE_E1_E2"/>
    <property type="match status" value="1"/>
</dbReference>
<keyword evidence="9" id="KW-1278">Translocase</keyword>
<evidence type="ECO:0000256" key="9">
    <source>
        <dbReference type="ARBA" id="ARBA00022967"/>
    </source>
</evidence>
<dbReference type="PRINTS" id="PR00941">
    <property type="entry name" value="CDATPASE"/>
</dbReference>
<evidence type="ECO:0000256" key="6">
    <source>
        <dbReference type="ARBA" id="ARBA00022723"/>
    </source>
</evidence>
<keyword evidence="12 15" id="KW-0472">Membrane</keyword>
<dbReference type="Proteomes" id="UP000190911">
    <property type="component" value="Chromosome I"/>
</dbReference>
<dbReference type="PANTHER" id="PTHR48085">
    <property type="entry name" value="CADMIUM/ZINC-TRANSPORTING ATPASE HMA2-RELATED"/>
    <property type="match status" value="1"/>
</dbReference>
<dbReference type="InterPro" id="IPR036412">
    <property type="entry name" value="HAD-like_sf"/>
</dbReference>
<dbReference type="RefSeq" id="WP_079551407.1">
    <property type="nucleotide sequence ID" value="NZ_LT670847.1"/>
</dbReference>
<dbReference type="InterPro" id="IPR001757">
    <property type="entry name" value="P_typ_ATPase"/>
</dbReference>
<dbReference type="Gene3D" id="2.70.150.10">
    <property type="entry name" value="Calcium-transporting ATPase, cytoplasmic transduction domain A"/>
    <property type="match status" value="1"/>
</dbReference>
<comment type="similarity">
    <text evidence="2 15">Belongs to the cation transport ATPase (P-type) (TC 3.A.3) family. Type IB subfamily.</text>
</comment>
<dbReference type="InterPro" id="IPR008250">
    <property type="entry name" value="ATPase_P-typ_transduc_dom_A_sf"/>
</dbReference>
<reference evidence="17 18" key="1">
    <citation type="submission" date="2016-11" db="EMBL/GenBank/DDBJ databases">
        <authorList>
            <person name="Jaros S."/>
            <person name="Januszkiewicz K."/>
            <person name="Wedrychowicz H."/>
        </authorList>
    </citation>
    <scope>NUCLEOTIDE SEQUENCE [LARGE SCALE GENOMIC DNA]</scope>
    <source>
        <strain evidence="17 18">ACAM 12</strain>
    </source>
</reference>
<dbReference type="InterPro" id="IPR027256">
    <property type="entry name" value="P-typ_ATPase_IB"/>
</dbReference>
<dbReference type="PANTHER" id="PTHR48085:SF5">
    <property type="entry name" value="CADMIUM_ZINC-TRANSPORTING ATPASE HMA4-RELATED"/>
    <property type="match status" value="1"/>
</dbReference>
<dbReference type="InterPro" id="IPR051014">
    <property type="entry name" value="Cation_Transport_ATPase_IB"/>
</dbReference>
<dbReference type="EMBL" id="LT670847">
    <property type="protein sequence ID" value="SHM00589.1"/>
    <property type="molecule type" value="Genomic_DNA"/>
</dbReference>
<dbReference type="GO" id="GO:0016887">
    <property type="term" value="F:ATP hydrolysis activity"/>
    <property type="evidence" value="ECO:0007669"/>
    <property type="project" value="InterPro"/>
</dbReference>
<dbReference type="AlphaFoldDB" id="A0A1M7FA58"/>
<gene>
    <name evidence="17" type="ORF">SAMN05878437_0742</name>
</gene>
<evidence type="ECO:0000256" key="2">
    <source>
        <dbReference type="ARBA" id="ARBA00006024"/>
    </source>
</evidence>
<dbReference type="Gene3D" id="3.40.50.1000">
    <property type="entry name" value="HAD superfamily/HAD-like"/>
    <property type="match status" value="1"/>
</dbReference>
<evidence type="ECO:0000256" key="14">
    <source>
        <dbReference type="ARBA" id="ARBA00047308"/>
    </source>
</evidence>
<keyword evidence="5 15" id="KW-0812">Transmembrane</keyword>
<dbReference type="SUPFAM" id="SSF81653">
    <property type="entry name" value="Calcium ATPase, transduction domain A"/>
    <property type="match status" value="1"/>
</dbReference>
<dbReference type="SUPFAM" id="SSF56784">
    <property type="entry name" value="HAD-like"/>
    <property type="match status" value="1"/>
</dbReference>
<keyword evidence="8 15" id="KW-0067">ATP-binding</keyword>
<keyword evidence="7 15" id="KW-0547">Nucleotide-binding</keyword>
<accession>A0A1M7FA58</accession>
<keyword evidence="10 15" id="KW-1133">Transmembrane helix</keyword>
<evidence type="ECO:0000256" key="1">
    <source>
        <dbReference type="ARBA" id="ARBA00004651"/>
    </source>
</evidence>
<dbReference type="GO" id="GO:0046872">
    <property type="term" value="F:metal ion binding"/>
    <property type="evidence" value="ECO:0007669"/>
    <property type="project" value="UniProtKB-KW"/>
</dbReference>
<evidence type="ECO:0000256" key="15">
    <source>
        <dbReference type="RuleBase" id="RU362081"/>
    </source>
</evidence>
<dbReference type="InterPro" id="IPR044492">
    <property type="entry name" value="P_typ_ATPase_HD_dom"/>
</dbReference>
<dbReference type="InterPro" id="IPR023299">
    <property type="entry name" value="ATPase_P-typ_cyto_dom_N"/>
</dbReference>
<feature type="transmembrane region" description="Helical" evidence="15">
    <location>
        <begin position="269"/>
        <end position="295"/>
    </location>
</feature>
<evidence type="ECO:0000313" key="17">
    <source>
        <dbReference type="EMBL" id="SHM00589.1"/>
    </source>
</evidence>
<dbReference type="Pfam" id="PF00702">
    <property type="entry name" value="Hydrolase"/>
    <property type="match status" value="1"/>
</dbReference>
<evidence type="ECO:0000256" key="13">
    <source>
        <dbReference type="ARBA" id="ARBA00039097"/>
    </source>
</evidence>
<evidence type="ECO:0000256" key="8">
    <source>
        <dbReference type="ARBA" id="ARBA00022840"/>
    </source>
</evidence>
<feature type="transmembrane region" description="Helical" evidence="15">
    <location>
        <begin position="614"/>
        <end position="635"/>
    </location>
</feature>
<dbReference type="SFLD" id="SFLDS00003">
    <property type="entry name" value="Haloacid_Dehalogenase"/>
    <property type="match status" value="1"/>
</dbReference>
<dbReference type="SFLD" id="SFLDF00027">
    <property type="entry name" value="p-type_atpase"/>
    <property type="match status" value="1"/>
</dbReference>
<feature type="domain" description="P-type ATPase A" evidence="16">
    <location>
        <begin position="129"/>
        <end position="229"/>
    </location>
</feature>
<evidence type="ECO:0000256" key="12">
    <source>
        <dbReference type="ARBA" id="ARBA00023136"/>
    </source>
</evidence>
<evidence type="ECO:0000256" key="11">
    <source>
        <dbReference type="ARBA" id="ARBA00023065"/>
    </source>
</evidence>
<dbReference type="Pfam" id="PF00122">
    <property type="entry name" value="E1-E2_ATPase"/>
    <property type="match status" value="1"/>
</dbReference>
<dbReference type="SUPFAM" id="SSF81665">
    <property type="entry name" value="Calcium ATPase, transmembrane domain M"/>
    <property type="match status" value="1"/>
</dbReference>
<dbReference type="InterPro" id="IPR059000">
    <property type="entry name" value="ATPase_P-type_domA"/>
</dbReference>
<dbReference type="OrthoDB" id="9814270at2"/>
<evidence type="ECO:0000256" key="7">
    <source>
        <dbReference type="ARBA" id="ARBA00022741"/>
    </source>
</evidence>
<dbReference type="GO" id="GO:0005886">
    <property type="term" value="C:plasma membrane"/>
    <property type="evidence" value="ECO:0007669"/>
    <property type="project" value="UniProtKB-SubCell"/>
</dbReference>
<keyword evidence="6 15" id="KW-0479">Metal-binding</keyword>
<dbReference type="InterPro" id="IPR018303">
    <property type="entry name" value="ATPase_P-typ_P_site"/>
</dbReference>
<dbReference type="GO" id="GO:0005524">
    <property type="term" value="F:ATP binding"/>
    <property type="evidence" value="ECO:0007669"/>
    <property type="project" value="UniProtKB-UniRule"/>
</dbReference>
<evidence type="ECO:0000256" key="10">
    <source>
        <dbReference type="ARBA" id="ARBA00022989"/>
    </source>
</evidence>
<dbReference type="NCBIfam" id="TIGR01525">
    <property type="entry name" value="ATPase-IB_hvy"/>
    <property type="match status" value="1"/>
</dbReference>
<proteinExistence type="inferred from homology"/>
<comment type="catalytic activity">
    <reaction evidence="14">
        <text>Zn(2+)(in) + ATP + H2O = Zn(2+)(out) + ADP + phosphate + H(+)</text>
        <dbReference type="Rhea" id="RHEA:20621"/>
        <dbReference type="ChEBI" id="CHEBI:15377"/>
        <dbReference type="ChEBI" id="CHEBI:15378"/>
        <dbReference type="ChEBI" id="CHEBI:29105"/>
        <dbReference type="ChEBI" id="CHEBI:30616"/>
        <dbReference type="ChEBI" id="CHEBI:43474"/>
        <dbReference type="ChEBI" id="CHEBI:456216"/>
        <dbReference type="EC" id="7.2.2.12"/>
    </reaction>
</comment>
<dbReference type="GO" id="GO:0060003">
    <property type="term" value="P:copper ion export"/>
    <property type="evidence" value="ECO:0007669"/>
    <property type="project" value="UniProtKB-ARBA"/>
</dbReference>
<feature type="transmembrane region" description="Helical" evidence="15">
    <location>
        <begin position="75"/>
        <end position="93"/>
    </location>
</feature>
<dbReference type="GO" id="GO:0016463">
    <property type="term" value="F:P-type zinc transporter activity"/>
    <property type="evidence" value="ECO:0007669"/>
    <property type="project" value="UniProtKB-EC"/>
</dbReference>
<evidence type="ECO:0000256" key="5">
    <source>
        <dbReference type="ARBA" id="ARBA00022692"/>
    </source>
</evidence>
<dbReference type="FunFam" id="2.70.150.10:FF:000020">
    <property type="entry name" value="Copper-exporting P-type ATPase A"/>
    <property type="match status" value="1"/>
</dbReference>
<dbReference type="STRING" id="29571.SAMN05878437_0742"/>
<name>A0A1M7FA58_9GAMM</name>
<evidence type="ECO:0000256" key="4">
    <source>
        <dbReference type="ARBA" id="ARBA00022475"/>
    </source>
</evidence>
<dbReference type="InParanoid" id="A0A1M7FA58"/>
<evidence type="ECO:0000313" key="18">
    <source>
        <dbReference type="Proteomes" id="UP000190911"/>
    </source>
</evidence>
<dbReference type="CDD" id="cd02079">
    <property type="entry name" value="P-type_ATPase_HM"/>
    <property type="match status" value="1"/>
</dbReference>
<feature type="transmembrane region" description="Helical" evidence="15">
    <location>
        <begin position="245"/>
        <end position="263"/>
    </location>
</feature>
<dbReference type="SUPFAM" id="SSF81660">
    <property type="entry name" value="Metal cation-transporting ATPase, ATP-binding domain N"/>
    <property type="match status" value="1"/>
</dbReference>
<keyword evidence="3" id="KW-0813">Transport</keyword>
<dbReference type="SFLD" id="SFLDG00002">
    <property type="entry name" value="C1.7:_P-type_atpase_like"/>
    <property type="match status" value="1"/>
</dbReference>
<evidence type="ECO:0000259" key="16">
    <source>
        <dbReference type="Pfam" id="PF00122"/>
    </source>
</evidence>
<sequence>MKFINTLSHWARQLRSPAHRRGTVALVAGLASLGGVASYFLGGPSWLTDALWLTAAAVAGTDIALRAFAALRAKAISIELLVTIAAVGAIFIGEYWESAAVTFLFVLGGYLEARTLARTRSALKDMLALAPTEVTVFREGSEINVAPHEVIPGETVVVRPGGRIGVDGAILSGRSAIDESAITGEPIPAEKQVGDKVFAGTVSHNGYLEIHAEGVGADTTLARIIQRVEEAQEAKAPTQRMIERFASWYTPMIIVLAIGAYVISKDVALALTLLVIGCPGALVISTPISIIAGIGRAARDGILIKGGEYLETAGRIKAVAFDKTGTLTEGRPEVMTITPLSGIPALPTITDEGSTGTRLLRWAALAESGSEHPLGRAVERALPESYVGPRADSFDTAPGGGISAGWQDRKVEIGRPDWIETRVEEWPAAAITALEDLHSRGETAAAIAVDGVVIGLLGFADRVRPDAVAALQALRKTGVKRLVMLTGDHAASAWRVARELGIDEVHAGLLPEQKLEAIKKIQRESGPTAMVGDGINDAPALAAADIGIAMGAAGTDVAIESADIALMADDLGKIPEAIGLARATLNNIRQNVVIALLTVTGLLAGVFANEVHMAGGMFIHQISVLVVVVNGMRLLRARPAGVQKAPPAAQQPARAV</sequence>
<feature type="transmembrane region" description="Helical" evidence="15">
    <location>
        <begin position="99"/>
        <end position="117"/>
    </location>
</feature>
<evidence type="ECO:0000256" key="3">
    <source>
        <dbReference type="ARBA" id="ARBA00022448"/>
    </source>
</evidence>
<dbReference type="FunFam" id="3.40.50.1000:FF:000020">
    <property type="entry name" value="Probable cation-transporting P-type ATPase"/>
    <property type="match status" value="1"/>
</dbReference>
<feature type="transmembrane region" description="Helical" evidence="15">
    <location>
        <begin position="21"/>
        <end position="40"/>
    </location>
</feature>
<dbReference type="Gene3D" id="3.40.1110.10">
    <property type="entry name" value="Calcium-transporting ATPase, cytoplasmic domain N"/>
    <property type="match status" value="1"/>
</dbReference>
<dbReference type="InterPro" id="IPR023214">
    <property type="entry name" value="HAD_sf"/>
</dbReference>
<protein>
    <recommendedName>
        <fullName evidence="13">P-type Zn(2+) transporter</fullName>
        <ecNumber evidence="13">7.2.2.12</ecNumber>
    </recommendedName>
</protein>